<evidence type="ECO:0000256" key="8">
    <source>
        <dbReference type="ARBA" id="ARBA00023154"/>
    </source>
</evidence>
<evidence type="ECO:0000256" key="1">
    <source>
        <dbReference type="ARBA" id="ARBA00003294"/>
    </source>
</evidence>
<evidence type="ECO:0000256" key="14">
    <source>
        <dbReference type="PIRSR" id="PIRSR001365-1"/>
    </source>
</evidence>
<comment type="pathway">
    <text evidence="2 12">Amino-acid biosynthesis; L-lysine biosynthesis via DAP pathway; (S)-tetrahydrodipicolinate from L-aspartate: step 3/4.</text>
</comment>
<evidence type="ECO:0000256" key="7">
    <source>
        <dbReference type="ARBA" id="ARBA00022915"/>
    </source>
</evidence>
<feature type="region of interest" description="Disordered" evidence="16">
    <location>
        <begin position="1"/>
        <end position="23"/>
    </location>
</feature>
<evidence type="ECO:0000256" key="3">
    <source>
        <dbReference type="ARBA" id="ARBA00007592"/>
    </source>
</evidence>
<dbReference type="InterPro" id="IPR020624">
    <property type="entry name" value="Schiff_base-form_aldolases_CS"/>
</dbReference>
<dbReference type="PANTHER" id="PTHR12128">
    <property type="entry name" value="DIHYDRODIPICOLINATE SYNTHASE"/>
    <property type="match status" value="1"/>
</dbReference>
<reference evidence="17 18" key="1">
    <citation type="submission" date="2019-08" db="EMBL/GenBank/DDBJ databases">
        <authorList>
            <person name="Peeters C."/>
        </authorList>
    </citation>
    <scope>NUCLEOTIDE SEQUENCE [LARGE SCALE GENOMIC DNA]</scope>
    <source>
        <strain evidence="17 18">LMG 31114</strain>
    </source>
</reference>
<dbReference type="GO" id="GO:0019877">
    <property type="term" value="P:diaminopimelate biosynthetic process"/>
    <property type="evidence" value="ECO:0007669"/>
    <property type="project" value="UniProtKB-UniRule"/>
</dbReference>
<comment type="catalytic activity">
    <reaction evidence="11 12">
        <text>L-aspartate 4-semialdehyde + pyruvate = (2S,4S)-4-hydroxy-2,3,4,5-tetrahydrodipicolinate + H2O + H(+)</text>
        <dbReference type="Rhea" id="RHEA:34171"/>
        <dbReference type="ChEBI" id="CHEBI:15361"/>
        <dbReference type="ChEBI" id="CHEBI:15377"/>
        <dbReference type="ChEBI" id="CHEBI:15378"/>
        <dbReference type="ChEBI" id="CHEBI:67139"/>
        <dbReference type="ChEBI" id="CHEBI:537519"/>
        <dbReference type="EC" id="4.3.3.7"/>
    </reaction>
</comment>
<comment type="caution">
    <text evidence="12">Was originally thought to be a dihydrodipicolinate synthase (DHDPS), catalyzing the condensation of (S)-aspartate-beta-semialdehyde [(S)-ASA] and pyruvate to dihydrodipicolinate (DHDP). However, it was shown in E.coli that the product of the enzymatic reaction is not dihydrodipicolinate but in fact (4S)-4-hydroxy-2,3,4,5-tetrahydro-(2S)-dipicolinic acid (HTPA), and that the consecutive dehydration reaction leading to DHDP is not spontaneous but catalyzed by DapB.</text>
</comment>
<feature type="active site" description="Proton donor/acceptor" evidence="12 14">
    <location>
        <position position="168"/>
    </location>
</feature>
<dbReference type="InterPro" id="IPR020625">
    <property type="entry name" value="Schiff_base-form_aldolases_AS"/>
</dbReference>
<dbReference type="InterPro" id="IPR013785">
    <property type="entry name" value="Aldolase_TIM"/>
</dbReference>
<organism evidence="17 18">
    <name type="scientific">Pandoraea pneumonica</name>
    <dbReference type="NCBI Taxonomy" id="2508299"/>
    <lineage>
        <taxon>Bacteria</taxon>
        <taxon>Pseudomonadati</taxon>
        <taxon>Pseudomonadota</taxon>
        <taxon>Betaproteobacteria</taxon>
        <taxon>Burkholderiales</taxon>
        <taxon>Burkholderiaceae</taxon>
        <taxon>Pandoraea</taxon>
    </lineage>
</organism>
<sequence length="339" mass="35423">MQDTPSNTPSHTPNAATQPAARLVSRGQASGFRGIWLPLVTPFLPGSANTADAPVDHAALRRLVVHYRRSGIAGLVICGTTGEAAALDEAEQLAVFDTVLTEAGDLPVIAGLAGNHLNHTLSRLDAFNALPLAGVLTPAPYYIRPSQAGLTQWFQTLADRSRAPLVLYDIPYRTGSTLTLDTLLTLAGHDNIRGIKDCGGNANTTQALIADGRLSVLAGEDHQLLSTLSMGGHGAIIASSHCRPSHFVALYRAVQSQQLDVARVLFHALMPVVRLLFAEANPGPVKAWLAREGLLADVLRAPMTSASSALAQQLVDAVAAVDAQFGAGATNASMNASAA</sequence>
<dbReference type="GO" id="GO:0009089">
    <property type="term" value="P:lysine biosynthetic process via diaminopimelate"/>
    <property type="evidence" value="ECO:0007669"/>
    <property type="project" value="UniProtKB-UniRule"/>
</dbReference>
<keyword evidence="5 12" id="KW-0963">Cytoplasm</keyword>
<evidence type="ECO:0000256" key="5">
    <source>
        <dbReference type="ARBA" id="ARBA00022490"/>
    </source>
</evidence>
<dbReference type="EC" id="4.3.3.7" evidence="4 12"/>
<dbReference type="GeneID" id="300402568"/>
<feature type="binding site" evidence="12 15">
    <location>
        <position position="236"/>
    </location>
    <ligand>
        <name>pyruvate</name>
        <dbReference type="ChEBI" id="CHEBI:15361"/>
    </ligand>
</feature>
<protein>
    <recommendedName>
        <fullName evidence="4 12">4-hydroxy-tetrahydrodipicolinate synthase</fullName>
        <shortName evidence="12">HTPA synthase</shortName>
        <ecNumber evidence="4 12">4.3.3.7</ecNumber>
    </recommendedName>
</protein>
<dbReference type="PROSITE" id="PS00665">
    <property type="entry name" value="DHDPS_1"/>
    <property type="match status" value="1"/>
</dbReference>
<dbReference type="UniPathway" id="UPA00034">
    <property type="reaction ID" value="UER00017"/>
</dbReference>
<dbReference type="Gene3D" id="3.20.20.70">
    <property type="entry name" value="Aldolase class I"/>
    <property type="match status" value="1"/>
</dbReference>
<evidence type="ECO:0000313" key="18">
    <source>
        <dbReference type="Proteomes" id="UP000366945"/>
    </source>
</evidence>
<name>A0A5E4S2U2_9BURK</name>
<gene>
    <name evidence="17" type="primary">dapA_2</name>
    <name evidence="12" type="synonym">dapA</name>
    <name evidence="17" type="ORF">PPN31114_00502</name>
</gene>
<dbReference type="Proteomes" id="UP000366945">
    <property type="component" value="Unassembled WGS sequence"/>
</dbReference>
<accession>A0A5E4S2U2</accession>
<comment type="similarity">
    <text evidence="3 12 13">Belongs to the DapA family.</text>
</comment>
<evidence type="ECO:0000256" key="9">
    <source>
        <dbReference type="ARBA" id="ARBA00023239"/>
    </source>
</evidence>
<keyword evidence="7 12" id="KW-0220">Diaminopimelate biosynthesis</keyword>
<dbReference type="GO" id="GO:0008840">
    <property type="term" value="F:4-hydroxy-tetrahydrodipicolinate synthase activity"/>
    <property type="evidence" value="ECO:0007669"/>
    <property type="project" value="UniProtKB-UniRule"/>
</dbReference>
<keyword evidence="6 12" id="KW-0028">Amino-acid biosynthesis</keyword>
<dbReference type="GO" id="GO:0005737">
    <property type="term" value="C:cytoplasm"/>
    <property type="evidence" value="ECO:0007669"/>
    <property type="project" value="UniProtKB-SubCell"/>
</dbReference>
<keyword evidence="8 12" id="KW-0457">Lysine biosynthesis</keyword>
<evidence type="ECO:0000256" key="16">
    <source>
        <dbReference type="SAM" id="MobiDB-lite"/>
    </source>
</evidence>
<dbReference type="OrthoDB" id="9782828at2"/>
<dbReference type="PANTHER" id="PTHR12128:SF66">
    <property type="entry name" value="4-HYDROXY-2-OXOGLUTARATE ALDOLASE, MITOCHONDRIAL"/>
    <property type="match status" value="1"/>
</dbReference>
<evidence type="ECO:0000256" key="15">
    <source>
        <dbReference type="PIRSR" id="PIRSR001365-2"/>
    </source>
</evidence>
<comment type="subcellular location">
    <subcellularLocation>
        <location evidence="12">Cytoplasm</location>
    </subcellularLocation>
</comment>
<evidence type="ECO:0000256" key="10">
    <source>
        <dbReference type="ARBA" id="ARBA00023270"/>
    </source>
</evidence>
<dbReference type="PROSITE" id="PS00666">
    <property type="entry name" value="DHDPS_2"/>
    <property type="match status" value="1"/>
</dbReference>
<feature type="compositionally biased region" description="Polar residues" evidence="16">
    <location>
        <begin position="1"/>
        <end position="17"/>
    </location>
</feature>
<keyword evidence="18" id="KW-1185">Reference proteome</keyword>
<dbReference type="Pfam" id="PF00701">
    <property type="entry name" value="DHDPS"/>
    <property type="match status" value="1"/>
</dbReference>
<dbReference type="RefSeq" id="WP_150677903.1">
    <property type="nucleotide sequence ID" value="NZ_CABPSK010000001.1"/>
</dbReference>
<proteinExistence type="inferred from homology"/>
<feature type="site" description="Part of a proton relay during catalysis" evidence="12">
    <location>
        <position position="80"/>
    </location>
</feature>
<dbReference type="PIRSF" id="PIRSF001365">
    <property type="entry name" value="DHDPS"/>
    <property type="match status" value="1"/>
</dbReference>
<dbReference type="SUPFAM" id="SSF51569">
    <property type="entry name" value="Aldolase"/>
    <property type="match status" value="1"/>
</dbReference>
<evidence type="ECO:0000256" key="11">
    <source>
        <dbReference type="ARBA" id="ARBA00047836"/>
    </source>
</evidence>
<dbReference type="NCBIfam" id="TIGR00674">
    <property type="entry name" value="dapA"/>
    <property type="match status" value="1"/>
</dbReference>
<evidence type="ECO:0000256" key="13">
    <source>
        <dbReference type="PIRNR" id="PIRNR001365"/>
    </source>
</evidence>
<dbReference type="InterPro" id="IPR002220">
    <property type="entry name" value="DapA-like"/>
</dbReference>
<comment type="subunit">
    <text evidence="12">Homotetramer; dimer of dimers.</text>
</comment>
<dbReference type="PRINTS" id="PR00146">
    <property type="entry name" value="DHPICSNTHASE"/>
</dbReference>
<evidence type="ECO:0000256" key="12">
    <source>
        <dbReference type="HAMAP-Rule" id="MF_00418"/>
    </source>
</evidence>
<dbReference type="InterPro" id="IPR005263">
    <property type="entry name" value="DapA"/>
</dbReference>
<feature type="binding site" evidence="12 15">
    <location>
        <position position="81"/>
    </location>
    <ligand>
        <name>pyruvate</name>
        <dbReference type="ChEBI" id="CHEBI:15361"/>
    </ligand>
</feature>
<comment type="function">
    <text evidence="1 12">Catalyzes the condensation of (S)-aspartate-beta-semialdehyde [(S)-ASA] and pyruvate to 4-hydroxy-tetrahydrodipicolinate (HTPA).</text>
</comment>
<feature type="site" description="Part of a proton relay during catalysis" evidence="12">
    <location>
        <position position="142"/>
    </location>
</feature>
<dbReference type="AlphaFoldDB" id="A0A5E4S2U2"/>
<evidence type="ECO:0000313" key="17">
    <source>
        <dbReference type="EMBL" id="VVD68914.1"/>
    </source>
</evidence>
<evidence type="ECO:0000256" key="4">
    <source>
        <dbReference type="ARBA" id="ARBA00012086"/>
    </source>
</evidence>
<evidence type="ECO:0000256" key="6">
    <source>
        <dbReference type="ARBA" id="ARBA00022605"/>
    </source>
</evidence>
<dbReference type="HAMAP" id="MF_00418">
    <property type="entry name" value="DapA"/>
    <property type="match status" value="1"/>
</dbReference>
<keyword evidence="10 12" id="KW-0704">Schiff base</keyword>
<dbReference type="CDD" id="cd00950">
    <property type="entry name" value="DHDPS"/>
    <property type="match status" value="1"/>
</dbReference>
<dbReference type="EMBL" id="CABPSK010000001">
    <property type="protein sequence ID" value="VVD68914.1"/>
    <property type="molecule type" value="Genomic_DNA"/>
</dbReference>
<keyword evidence="9 12" id="KW-0456">Lyase</keyword>
<evidence type="ECO:0000256" key="2">
    <source>
        <dbReference type="ARBA" id="ARBA00005120"/>
    </source>
</evidence>
<feature type="active site" description="Schiff-base intermediate with substrate" evidence="12 14">
    <location>
        <position position="196"/>
    </location>
</feature>
<dbReference type="SMART" id="SM01130">
    <property type="entry name" value="DHDPS"/>
    <property type="match status" value="1"/>
</dbReference>